<sequence>MHHLALQASAGTGKTTTLARLAHVTQRRGRYLAYNWAIAQDARSRFPPTVSCHIGERDLSQKALSNVTLRTAAHFCHTAEPTITRHHVPRLRGLEDKDLHANSPHPSCRSPAKPGPTCSTQTTGSTASRS</sequence>
<name>A0A918DB78_9ACTN</name>
<proteinExistence type="predicted"/>
<accession>A0A918DB78</accession>
<dbReference type="Proteomes" id="UP000600365">
    <property type="component" value="Unassembled WGS sequence"/>
</dbReference>
<evidence type="ECO:0000313" key="2">
    <source>
        <dbReference type="EMBL" id="GGN95360.1"/>
    </source>
</evidence>
<comment type="caution">
    <text evidence="2">The sequence shown here is derived from an EMBL/GenBank/DDBJ whole genome shotgun (WGS) entry which is preliminary data.</text>
</comment>
<reference evidence="2 3" key="1">
    <citation type="journal article" date="2014" name="Int. J. Syst. Evol. Microbiol.">
        <title>Complete genome sequence of Corynebacterium casei LMG S-19264T (=DSM 44701T), isolated from a smear-ripened cheese.</title>
        <authorList>
            <consortium name="US DOE Joint Genome Institute (JGI-PGF)"/>
            <person name="Walter F."/>
            <person name="Albersmeier A."/>
            <person name="Kalinowski J."/>
            <person name="Ruckert C."/>
        </authorList>
    </citation>
    <scope>NUCLEOTIDE SEQUENCE [LARGE SCALE GENOMIC DNA]</scope>
    <source>
        <strain evidence="2 3">CGMCC 4.7111</strain>
    </source>
</reference>
<dbReference type="Gene3D" id="3.40.50.300">
    <property type="entry name" value="P-loop containing nucleotide triphosphate hydrolases"/>
    <property type="match status" value="1"/>
</dbReference>
<feature type="region of interest" description="Disordered" evidence="1">
    <location>
        <begin position="92"/>
        <end position="130"/>
    </location>
</feature>
<evidence type="ECO:0008006" key="4">
    <source>
        <dbReference type="Google" id="ProtNLM"/>
    </source>
</evidence>
<evidence type="ECO:0000313" key="3">
    <source>
        <dbReference type="Proteomes" id="UP000600365"/>
    </source>
</evidence>
<keyword evidence="3" id="KW-1185">Reference proteome</keyword>
<organism evidence="2 3">
    <name type="scientific">Streptomyces albiflavescens</name>
    <dbReference type="NCBI Taxonomy" id="1623582"/>
    <lineage>
        <taxon>Bacteria</taxon>
        <taxon>Bacillati</taxon>
        <taxon>Actinomycetota</taxon>
        <taxon>Actinomycetes</taxon>
        <taxon>Kitasatosporales</taxon>
        <taxon>Streptomycetaceae</taxon>
        <taxon>Streptomyces</taxon>
    </lineage>
</organism>
<evidence type="ECO:0000256" key="1">
    <source>
        <dbReference type="SAM" id="MobiDB-lite"/>
    </source>
</evidence>
<gene>
    <name evidence="2" type="ORF">GCM10011579_095850</name>
</gene>
<dbReference type="InterPro" id="IPR027417">
    <property type="entry name" value="P-loop_NTPase"/>
</dbReference>
<dbReference type="AlphaFoldDB" id="A0A918DB78"/>
<feature type="compositionally biased region" description="Polar residues" evidence="1">
    <location>
        <begin position="117"/>
        <end position="130"/>
    </location>
</feature>
<dbReference type="SUPFAM" id="SSF52540">
    <property type="entry name" value="P-loop containing nucleoside triphosphate hydrolases"/>
    <property type="match status" value="1"/>
</dbReference>
<dbReference type="EMBL" id="BMMM01000032">
    <property type="protein sequence ID" value="GGN95360.1"/>
    <property type="molecule type" value="Genomic_DNA"/>
</dbReference>
<protein>
    <recommendedName>
        <fullName evidence="4">DNA helicase</fullName>
    </recommendedName>
</protein>